<dbReference type="SMART" id="SM00073">
    <property type="entry name" value="HPT"/>
    <property type="match status" value="1"/>
</dbReference>
<dbReference type="PROSITE" id="PS50109">
    <property type="entry name" value="HIS_KIN"/>
    <property type="match status" value="1"/>
</dbReference>
<dbReference type="InterPro" id="IPR008207">
    <property type="entry name" value="Sig_transdc_His_kin_Hpt_dom"/>
</dbReference>
<accession>A0A5M8FF96</accession>
<feature type="domain" description="PAC" evidence="21">
    <location>
        <begin position="499"/>
        <end position="551"/>
    </location>
</feature>
<feature type="domain" description="Histidine kinase" evidence="18">
    <location>
        <begin position="704"/>
        <end position="925"/>
    </location>
</feature>
<feature type="domain" description="PAC" evidence="21">
    <location>
        <begin position="634"/>
        <end position="686"/>
    </location>
</feature>
<evidence type="ECO:0000259" key="21">
    <source>
        <dbReference type="PROSITE" id="PS50113"/>
    </source>
</evidence>
<feature type="domain" description="PAS" evidence="20">
    <location>
        <begin position="425"/>
        <end position="495"/>
    </location>
</feature>
<keyword evidence="24" id="KW-1185">Reference proteome</keyword>
<dbReference type="SMART" id="SM00086">
    <property type="entry name" value="PAC"/>
    <property type="match status" value="2"/>
</dbReference>
<evidence type="ECO:0000256" key="1">
    <source>
        <dbReference type="ARBA" id="ARBA00000085"/>
    </source>
</evidence>
<evidence type="ECO:0000256" key="16">
    <source>
        <dbReference type="PROSITE-ProRule" id="PRU00169"/>
    </source>
</evidence>
<dbReference type="InterPro" id="IPR000700">
    <property type="entry name" value="PAS-assoc_C"/>
</dbReference>
<organism evidence="23 24">
    <name type="scientific">Thiohalocapsa marina</name>
    <dbReference type="NCBI Taxonomy" id="424902"/>
    <lineage>
        <taxon>Bacteria</taxon>
        <taxon>Pseudomonadati</taxon>
        <taxon>Pseudomonadota</taxon>
        <taxon>Gammaproteobacteria</taxon>
        <taxon>Chromatiales</taxon>
        <taxon>Chromatiaceae</taxon>
        <taxon>Thiohalocapsa</taxon>
    </lineage>
</organism>
<dbReference type="SUPFAM" id="SSF47188">
    <property type="entry name" value="Hemerythrin-like"/>
    <property type="match status" value="1"/>
</dbReference>
<dbReference type="SUPFAM" id="SSF47226">
    <property type="entry name" value="Histidine-containing phosphotransfer domain, HPT domain"/>
    <property type="match status" value="1"/>
</dbReference>
<dbReference type="Pfam" id="PF01627">
    <property type="entry name" value="Hpt"/>
    <property type="match status" value="1"/>
</dbReference>
<dbReference type="InterPro" id="IPR003594">
    <property type="entry name" value="HATPase_dom"/>
</dbReference>
<dbReference type="NCBIfam" id="TIGR00229">
    <property type="entry name" value="sensory_box"/>
    <property type="match status" value="2"/>
</dbReference>
<dbReference type="CDD" id="cd00130">
    <property type="entry name" value="PAS"/>
    <property type="match status" value="2"/>
</dbReference>
<dbReference type="CDD" id="cd17546">
    <property type="entry name" value="REC_hyHK_CKI1_RcsC-like"/>
    <property type="match status" value="1"/>
</dbReference>
<evidence type="ECO:0000256" key="9">
    <source>
        <dbReference type="ARBA" id="ARBA00022777"/>
    </source>
</evidence>
<dbReference type="InterPro" id="IPR036097">
    <property type="entry name" value="HisK_dim/P_sf"/>
</dbReference>
<dbReference type="SMART" id="SM00065">
    <property type="entry name" value="GAF"/>
    <property type="match status" value="1"/>
</dbReference>
<dbReference type="Gene3D" id="3.40.50.2300">
    <property type="match status" value="1"/>
</dbReference>
<evidence type="ECO:0000256" key="2">
    <source>
        <dbReference type="ARBA" id="ARBA00004370"/>
    </source>
</evidence>
<dbReference type="Gene3D" id="1.20.120.160">
    <property type="entry name" value="HPT domain"/>
    <property type="match status" value="1"/>
</dbReference>
<dbReference type="SMART" id="SM00388">
    <property type="entry name" value="HisKA"/>
    <property type="match status" value="1"/>
</dbReference>
<dbReference type="InterPro" id="IPR005467">
    <property type="entry name" value="His_kinase_dom"/>
</dbReference>
<keyword evidence="10" id="KW-0067">ATP-binding</keyword>
<keyword evidence="13" id="KW-0472">Membrane</keyword>
<dbReference type="InterPro" id="IPR011006">
    <property type="entry name" value="CheY-like_superfamily"/>
</dbReference>
<dbReference type="Pfam" id="PF01590">
    <property type="entry name" value="GAF"/>
    <property type="match status" value="1"/>
</dbReference>
<comment type="similarity">
    <text evidence="3">Belongs to the hemerythrin family.</text>
</comment>
<dbReference type="InterPro" id="IPR012827">
    <property type="entry name" value="Hemerythrin_metal-bd"/>
</dbReference>
<evidence type="ECO:0000259" key="19">
    <source>
        <dbReference type="PROSITE" id="PS50110"/>
    </source>
</evidence>
<name>A0A5M8FF96_9GAMM</name>
<dbReference type="SMART" id="SM00387">
    <property type="entry name" value="HATPase_c"/>
    <property type="match status" value="1"/>
</dbReference>
<dbReference type="PROSITE" id="PS50112">
    <property type="entry name" value="PAS"/>
    <property type="match status" value="1"/>
</dbReference>
<dbReference type="InterPro" id="IPR001789">
    <property type="entry name" value="Sig_transdc_resp-reg_receiver"/>
</dbReference>
<dbReference type="PROSITE" id="PS50894">
    <property type="entry name" value="HPT"/>
    <property type="match status" value="1"/>
</dbReference>
<dbReference type="Pfam" id="PF02518">
    <property type="entry name" value="HATPase_c"/>
    <property type="match status" value="1"/>
</dbReference>
<keyword evidence="5 16" id="KW-0597">Phosphoprotein</keyword>
<evidence type="ECO:0000256" key="6">
    <source>
        <dbReference type="ARBA" id="ARBA00022679"/>
    </source>
</evidence>
<evidence type="ECO:0000259" key="18">
    <source>
        <dbReference type="PROSITE" id="PS50109"/>
    </source>
</evidence>
<dbReference type="InterPro" id="IPR029016">
    <property type="entry name" value="GAF-like_dom_sf"/>
</dbReference>
<dbReference type="Gene3D" id="1.20.120.50">
    <property type="entry name" value="Hemerythrin-like"/>
    <property type="match status" value="1"/>
</dbReference>
<dbReference type="PROSITE" id="PS50113">
    <property type="entry name" value="PAC"/>
    <property type="match status" value="2"/>
</dbReference>
<feature type="compositionally biased region" description="Low complexity" evidence="17">
    <location>
        <begin position="71"/>
        <end position="80"/>
    </location>
</feature>
<evidence type="ECO:0000256" key="12">
    <source>
        <dbReference type="ARBA" id="ARBA00023012"/>
    </source>
</evidence>
<evidence type="ECO:0000256" key="8">
    <source>
        <dbReference type="ARBA" id="ARBA00022741"/>
    </source>
</evidence>
<comment type="subcellular location">
    <subcellularLocation>
        <location evidence="2">Membrane</location>
    </subcellularLocation>
</comment>
<dbReference type="InterPro" id="IPR001610">
    <property type="entry name" value="PAC"/>
</dbReference>
<dbReference type="SUPFAM" id="SSF52172">
    <property type="entry name" value="CheY-like"/>
    <property type="match status" value="1"/>
</dbReference>
<reference evidence="23 24" key="1">
    <citation type="submission" date="2019-09" db="EMBL/GenBank/DDBJ databases">
        <title>Whole-genome sequence of the purple sulfur bacterium Thiohalocapsa marina DSM 19078.</title>
        <authorList>
            <person name="Kyndt J.A."/>
            <person name="Meyer T.E."/>
        </authorList>
    </citation>
    <scope>NUCLEOTIDE SEQUENCE [LARGE SCALE GENOMIC DNA]</scope>
    <source>
        <strain evidence="23 24">DSM 19078</strain>
    </source>
</reference>
<dbReference type="SMART" id="SM00091">
    <property type="entry name" value="PAS"/>
    <property type="match status" value="2"/>
</dbReference>
<evidence type="ECO:0000256" key="10">
    <source>
        <dbReference type="ARBA" id="ARBA00022840"/>
    </source>
</evidence>
<keyword evidence="9" id="KW-0418">Kinase</keyword>
<dbReference type="GO" id="GO:0006355">
    <property type="term" value="P:regulation of DNA-templated transcription"/>
    <property type="evidence" value="ECO:0007669"/>
    <property type="project" value="InterPro"/>
</dbReference>
<dbReference type="CDD" id="cd12107">
    <property type="entry name" value="Hemerythrin"/>
    <property type="match status" value="1"/>
</dbReference>
<dbReference type="OrthoDB" id="5756128at2"/>
<evidence type="ECO:0000256" key="13">
    <source>
        <dbReference type="ARBA" id="ARBA00023136"/>
    </source>
</evidence>
<evidence type="ECO:0000256" key="14">
    <source>
        <dbReference type="ARBA" id="ARBA00023306"/>
    </source>
</evidence>
<keyword evidence="8" id="KW-0547">Nucleotide-binding</keyword>
<dbReference type="EMBL" id="VWXX01000037">
    <property type="protein sequence ID" value="KAA6183054.1"/>
    <property type="molecule type" value="Genomic_DNA"/>
</dbReference>
<proteinExistence type="inferred from homology"/>
<dbReference type="CDD" id="cd16922">
    <property type="entry name" value="HATPase_EvgS-ArcB-TorS-like"/>
    <property type="match status" value="1"/>
</dbReference>
<dbReference type="SUPFAM" id="SSF55785">
    <property type="entry name" value="PYP-like sensor domain (PAS domain)"/>
    <property type="match status" value="2"/>
</dbReference>
<feature type="domain" description="Response regulatory" evidence="19">
    <location>
        <begin position="950"/>
        <end position="1068"/>
    </location>
</feature>
<keyword evidence="12" id="KW-0902">Two-component regulatory system</keyword>
<dbReference type="NCBIfam" id="TIGR02481">
    <property type="entry name" value="hemeryth_dom"/>
    <property type="match status" value="1"/>
</dbReference>
<evidence type="ECO:0000256" key="15">
    <source>
        <dbReference type="PROSITE-ProRule" id="PRU00110"/>
    </source>
</evidence>
<evidence type="ECO:0000256" key="5">
    <source>
        <dbReference type="ARBA" id="ARBA00022553"/>
    </source>
</evidence>
<dbReference type="InterPro" id="IPR012312">
    <property type="entry name" value="Hemerythrin-like"/>
</dbReference>
<dbReference type="InterPro" id="IPR035938">
    <property type="entry name" value="Hemerythrin-like_sf"/>
</dbReference>
<dbReference type="GO" id="GO:0046872">
    <property type="term" value="F:metal ion binding"/>
    <property type="evidence" value="ECO:0007669"/>
    <property type="project" value="UniProtKB-KW"/>
</dbReference>
<dbReference type="InterPro" id="IPR036890">
    <property type="entry name" value="HATPase_C_sf"/>
</dbReference>
<dbReference type="Pfam" id="PF00072">
    <property type="entry name" value="Response_reg"/>
    <property type="match status" value="1"/>
</dbReference>
<dbReference type="SMART" id="SM00448">
    <property type="entry name" value="REC"/>
    <property type="match status" value="1"/>
</dbReference>
<dbReference type="InterPro" id="IPR013767">
    <property type="entry name" value="PAS_fold"/>
</dbReference>
<dbReference type="SUPFAM" id="SSF47384">
    <property type="entry name" value="Homodimeric domain of signal transducing histidine kinase"/>
    <property type="match status" value="1"/>
</dbReference>
<comment type="catalytic activity">
    <reaction evidence="1">
        <text>ATP + protein L-histidine = ADP + protein N-phospho-L-histidine.</text>
        <dbReference type="EC" id="2.7.13.3"/>
    </reaction>
</comment>
<dbReference type="GO" id="GO:0005524">
    <property type="term" value="F:ATP binding"/>
    <property type="evidence" value="ECO:0007669"/>
    <property type="project" value="UniProtKB-KW"/>
</dbReference>
<dbReference type="Gene3D" id="1.10.287.130">
    <property type="match status" value="1"/>
</dbReference>
<evidence type="ECO:0000256" key="4">
    <source>
        <dbReference type="ARBA" id="ARBA00012438"/>
    </source>
</evidence>
<keyword evidence="14" id="KW-0131">Cell cycle</keyword>
<dbReference type="Gene3D" id="3.30.450.20">
    <property type="entry name" value="PAS domain"/>
    <property type="match status" value="2"/>
</dbReference>
<dbReference type="GO" id="GO:0005886">
    <property type="term" value="C:plasma membrane"/>
    <property type="evidence" value="ECO:0007669"/>
    <property type="project" value="UniProtKB-SubCell"/>
</dbReference>
<dbReference type="GO" id="GO:0000155">
    <property type="term" value="F:phosphorelay sensor kinase activity"/>
    <property type="evidence" value="ECO:0007669"/>
    <property type="project" value="InterPro"/>
</dbReference>
<feature type="modified residue" description="4-aspartylphosphate" evidence="16">
    <location>
        <position position="1001"/>
    </location>
</feature>
<dbReference type="Gene3D" id="3.30.565.10">
    <property type="entry name" value="Histidine kinase-like ATPase, C-terminal domain"/>
    <property type="match status" value="1"/>
</dbReference>
<dbReference type="InterPro" id="IPR035965">
    <property type="entry name" value="PAS-like_dom_sf"/>
</dbReference>
<keyword evidence="7" id="KW-0479">Metal-binding</keyword>
<evidence type="ECO:0000256" key="11">
    <source>
        <dbReference type="ARBA" id="ARBA00023004"/>
    </source>
</evidence>
<feature type="modified residue" description="Phosphohistidine" evidence="15">
    <location>
        <position position="1146"/>
    </location>
</feature>
<gene>
    <name evidence="23" type="ORF">F2Q65_16670</name>
</gene>
<evidence type="ECO:0000256" key="3">
    <source>
        <dbReference type="ARBA" id="ARBA00010587"/>
    </source>
</evidence>
<feature type="domain" description="HPt" evidence="22">
    <location>
        <begin position="1107"/>
        <end position="1203"/>
    </location>
</feature>
<dbReference type="PANTHER" id="PTHR45339:SF5">
    <property type="entry name" value="HISTIDINE KINASE"/>
    <property type="match status" value="1"/>
</dbReference>
<evidence type="ECO:0000256" key="7">
    <source>
        <dbReference type="ARBA" id="ARBA00022723"/>
    </source>
</evidence>
<comment type="caution">
    <text evidence="23">The sequence shown here is derived from an EMBL/GenBank/DDBJ whole genome shotgun (WGS) entry which is preliminary data.</text>
</comment>
<dbReference type="Gene3D" id="3.30.450.40">
    <property type="match status" value="1"/>
</dbReference>
<evidence type="ECO:0000313" key="23">
    <source>
        <dbReference type="EMBL" id="KAA6183054.1"/>
    </source>
</evidence>
<dbReference type="CDD" id="cd00082">
    <property type="entry name" value="HisKA"/>
    <property type="match status" value="1"/>
</dbReference>
<dbReference type="EC" id="2.7.13.3" evidence="4"/>
<dbReference type="PANTHER" id="PTHR45339">
    <property type="entry name" value="HYBRID SIGNAL TRANSDUCTION HISTIDINE KINASE J"/>
    <property type="match status" value="1"/>
</dbReference>
<dbReference type="InterPro" id="IPR003661">
    <property type="entry name" value="HisK_dim/P_dom"/>
</dbReference>
<dbReference type="PROSITE" id="PS50110">
    <property type="entry name" value="RESPONSE_REGULATORY"/>
    <property type="match status" value="1"/>
</dbReference>
<evidence type="ECO:0000259" key="20">
    <source>
        <dbReference type="PROSITE" id="PS50112"/>
    </source>
</evidence>
<keyword evidence="11" id="KW-0408">Iron</keyword>
<evidence type="ECO:0000256" key="17">
    <source>
        <dbReference type="SAM" id="MobiDB-lite"/>
    </source>
</evidence>
<dbReference type="Pfam" id="PF01814">
    <property type="entry name" value="Hemerythrin"/>
    <property type="match status" value="1"/>
</dbReference>
<dbReference type="Pfam" id="PF00512">
    <property type="entry name" value="HisKA"/>
    <property type="match status" value="1"/>
</dbReference>
<sequence>MTDPGRTPARGSAVSTANSPALAMEVMPWNAQFTTGFAEIDSQHRRLLQLINQIAWQITGPITGQNTSQVAGQPAADGNAPNPPPDAFAALLDYADYHFATEEAIWQQRLGEDARVVKHRQAHQGFVIAVHDMRAIAEGEDEEAAAERVLLFLTRWLARHILCEDKRLARAAQAISRGVETGPAAAKPDAEIIAGADAEQDGLVDGLVTMIEQMAVRTLALLREQARSHQAEQALCASQLHEATTRQQRDMRDLISSLATDLVQMPGDDVDRAVDNFLQRSGEHFGADRVYVFLKHDGDRRMSNSHEWCAPGIEPQIDDLQDIPVEAAPWWWQQFRERGYVLVPEVASMPPEAATEQAILEPQGIQSLCAFPLRHGDRVVGFVGFDAVRQRRDWAAEVFEFGAAIGDLIGIALGHEQARKALRDSEERFRTLVENTSDCIWQVDPQGRFTYLSPRFEAITGHAPETFLGRNPLDLLPADEPAQTGERLRAIILAQTPYSDLRYPVCCRDGRRITVEVTGNPYFSADGTYLGQRGVTRDITQRLQQEAELIAAREAAARHASEQRVGVFIEQGLAGIVEVDLDGRLARVNDRFCQIVDRSRQALLGSPLKSLSVEADWSAEQRLFRRLRKGDNTGIIEMRFQLPRGGLAYAEVAVALIRDPQGQPTGFLGLLTDITARKQAERALQTAKEQAETANRAKSTFLANMSHEIRTPMNAVLGLAQVLAQEPLTSAQQSMVRHIRAAGRSLLGIINDVLDFSKIERGQFQIDTHPFQLSAVVEQLESLLGETARSKGLTFSIEAPADADGWLLGDPMRIEQILVNLAGNAVKFTDRGEVRVRLRLQPLDGTQVRLHGEVCDTGIGIAPEHLDLLGKPFSQADSSITRRFGGSGLGLAITRNLVDLMGGRFGCDSTLGEGSRFWVELQLQRPDAAEIPTRTAAAATPAAPRLRGRRYLVVDDNRWNREIIEHALKREGAETTMATDGREAVDALRAQPHAFAAVLMDIQMPVMDGLSATRCIRSELGLVELPVIAFSAGVLKAERQTARAAGVDDFLAKPVDLEALVALLRRLTPAPNASALSPYVPAQAAGPGLPQITGLDTARAALLTGNDGRFFRKLLQDLVDDFGDAAVRTRRLLAEAQYDQAARHLHDLRALAGSLGADALVDSALALESAIKAQPPAGDGELDGLLDHFAAALDALITAIRPHLEARLEAGPPLEPPSGTGVALDDAALAELRTALTRNDIAALELFEALRPALIGALGPVSAQALADAIHALRFPDALGQLPDAPC</sequence>
<evidence type="ECO:0000313" key="24">
    <source>
        <dbReference type="Proteomes" id="UP000322981"/>
    </source>
</evidence>
<dbReference type="PRINTS" id="PR00344">
    <property type="entry name" value="BCTRLSENSOR"/>
</dbReference>
<feature type="region of interest" description="Disordered" evidence="17">
    <location>
        <begin position="65"/>
        <end position="84"/>
    </location>
</feature>
<dbReference type="Pfam" id="PF00989">
    <property type="entry name" value="PAS"/>
    <property type="match status" value="2"/>
</dbReference>
<protein>
    <recommendedName>
        <fullName evidence="4">histidine kinase</fullName>
        <ecNumber evidence="4">2.7.13.3</ecNumber>
    </recommendedName>
</protein>
<dbReference type="Proteomes" id="UP000322981">
    <property type="component" value="Unassembled WGS sequence"/>
</dbReference>
<dbReference type="SUPFAM" id="SSF55781">
    <property type="entry name" value="GAF domain-like"/>
    <property type="match status" value="1"/>
</dbReference>
<dbReference type="FunFam" id="3.30.565.10:FF:000010">
    <property type="entry name" value="Sensor histidine kinase RcsC"/>
    <property type="match status" value="1"/>
</dbReference>
<dbReference type="SUPFAM" id="SSF55874">
    <property type="entry name" value="ATPase domain of HSP90 chaperone/DNA topoisomerase II/histidine kinase"/>
    <property type="match status" value="1"/>
</dbReference>
<dbReference type="InterPro" id="IPR003018">
    <property type="entry name" value="GAF"/>
</dbReference>
<evidence type="ECO:0000259" key="22">
    <source>
        <dbReference type="PROSITE" id="PS50894"/>
    </source>
</evidence>
<keyword evidence="6" id="KW-0808">Transferase</keyword>
<dbReference type="InterPro" id="IPR000014">
    <property type="entry name" value="PAS"/>
</dbReference>
<dbReference type="FunFam" id="1.10.287.130:FF:000038">
    <property type="entry name" value="Sensory transduction histidine kinase"/>
    <property type="match status" value="1"/>
</dbReference>
<dbReference type="InterPro" id="IPR004358">
    <property type="entry name" value="Sig_transdc_His_kin-like_C"/>
</dbReference>
<dbReference type="InterPro" id="IPR036641">
    <property type="entry name" value="HPT_dom_sf"/>
</dbReference>